<name>A0A1L9UF52_ASPBC</name>
<dbReference type="OMA" id="DVQWSLY"/>
<gene>
    <name evidence="1" type="ORF">ASPBRDRAFT_31185</name>
</gene>
<dbReference type="VEuPathDB" id="FungiDB:ASPBRDRAFT_31185"/>
<dbReference type="STRING" id="767769.A0A1L9UF52"/>
<sequence>MNSSPPAIVTAFNEKLPSDVAYAFREPYRVIRSTASSTIDTDPVAVYFEEEICPGGTRLVCRTKTSTSSTSRFDVEWSLYDVQNVLLSRLAILEIKNTHVIRKIDFQRAAVNEQNFQAKLTSAMAADGMTLLRSNATWLLKQAQKYSEHCPYVAIFDYNAMFIFSFLRQSTKPVRGFYFDESGRTSGMNFRRLLFAFVSRALKGYEARLPQGP</sequence>
<proteinExistence type="predicted"/>
<evidence type="ECO:0000313" key="2">
    <source>
        <dbReference type="Proteomes" id="UP000184499"/>
    </source>
</evidence>
<dbReference type="GeneID" id="93575361"/>
<evidence type="ECO:0000313" key="1">
    <source>
        <dbReference type="EMBL" id="OJJ70271.1"/>
    </source>
</evidence>
<dbReference type="EMBL" id="KV878686">
    <property type="protein sequence ID" value="OJJ70271.1"/>
    <property type="molecule type" value="Genomic_DNA"/>
</dbReference>
<dbReference type="Proteomes" id="UP000184499">
    <property type="component" value="Unassembled WGS sequence"/>
</dbReference>
<reference evidence="2" key="1">
    <citation type="journal article" date="2017" name="Genome Biol.">
        <title>Comparative genomics reveals high biological diversity and specific adaptations in the industrially and medically important fungal genus Aspergillus.</title>
        <authorList>
            <person name="de Vries R.P."/>
            <person name="Riley R."/>
            <person name="Wiebenga A."/>
            <person name="Aguilar-Osorio G."/>
            <person name="Amillis S."/>
            <person name="Uchima C.A."/>
            <person name="Anderluh G."/>
            <person name="Asadollahi M."/>
            <person name="Askin M."/>
            <person name="Barry K."/>
            <person name="Battaglia E."/>
            <person name="Bayram O."/>
            <person name="Benocci T."/>
            <person name="Braus-Stromeyer S.A."/>
            <person name="Caldana C."/>
            <person name="Canovas D."/>
            <person name="Cerqueira G.C."/>
            <person name="Chen F."/>
            <person name="Chen W."/>
            <person name="Choi C."/>
            <person name="Clum A."/>
            <person name="Dos Santos R.A."/>
            <person name="Damasio A.R."/>
            <person name="Diallinas G."/>
            <person name="Emri T."/>
            <person name="Fekete E."/>
            <person name="Flipphi M."/>
            <person name="Freyberg S."/>
            <person name="Gallo A."/>
            <person name="Gournas C."/>
            <person name="Habgood R."/>
            <person name="Hainaut M."/>
            <person name="Harispe M.L."/>
            <person name="Henrissat B."/>
            <person name="Hilden K.S."/>
            <person name="Hope R."/>
            <person name="Hossain A."/>
            <person name="Karabika E."/>
            <person name="Karaffa L."/>
            <person name="Karanyi Z."/>
            <person name="Krasevec N."/>
            <person name="Kuo A."/>
            <person name="Kusch H."/>
            <person name="LaButti K."/>
            <person name="Lagendijk E.L."/>
            <person name="Lapidus A."/>
            <person name="Levasseur A."/>
            <person name="Lindquist E."/>
            <person name="Lipzen A."/>
            <person name="Logrieco A.F."/>
            <person name="MacCabe A."/>
            <person name="Maekelae M.R."/>
            <person name="Malavazi I."/>
            <person name="Melin P."/>
            <person name="Meyer V."/>
            <person name="Mielnichuk N."/>
            <person name="Miskei M."/>
            <person name="Molnar A.P."/>
            <person name="Mule G."/>
            <person name="Ngan C.Y."/>
            <person name="Orejas M."/>
            <person name="Orosz E."/>
            <person name="Ouedraogo J.P."/>
            <person name="Overkamp K.M."/>
            <person name="Park H.-S."/>
            <person name="Perrone G."/>
            <person name="Piumi F."/>
            <person name="Punt P.J."/>
            <person name="Ram A.F."/>
            <person name="Ramon A."/>
            <person name="Rauscher S."/>
            <person name="Record E."/>
            <person name="Riano-Pachon D.M."/>
            <person name="Robert V."/>
            <person name="Roehrig J."/>
            <person name="Ruller R."/>
            <person name="Salamov A."/>
            <person name="Salih N.S."/>
            <person name="Samson R.A."/>
            <person name="Sandor E."/>
            <person name="Sanguinetti M."/>
            <person name="Schuetze T."/>
            <person name="Sepcic K."/>
            <person name="Shelest E."/>
            <person name="Sherlock G."/>
            <person name="Sophianopoulou V."/>
            <person name="Squina F.M."/>
            <person name="Sun H."/>
            <person name="Susca A."/>
            <person name="Todd R.B."/>
            <person name="Tsang A."/>
            <person name="Unkles S.E."/>
            <person name="van de Wiele N."/>
            <person name="van Rossen-Uffink D."/>
            <person name="Oliveira J.V."/>
            <person name="Vesth T.C."/>
            <person name="Visser J."/>
            <person name="Yu J.-H."/>
            <person name="Zhou M."/>
            <person name="Andersen M.R."/>
            <person name="Archer D.B."/>
            <person name="Baker S.E."/>
            <person name="Benoit I."/>
            <person name="Brakhage A.A."/>
            <person name="Braus G.H."/>
            <person name="Fischer R."/>
            <person name="Frisvad J.C."/>
            <person name="Goldman G.H."/>
            <person name="Houbraken J."/>
            <person name="Oakley B."/>
            <person name="Pocsi I."/>
            <person name="Scazzocchio C."/>
            <person name="Seiboth B."/>
            <person name="vanKuyk P.A."/>
            <person name="Wortman J."/>
            <person name="Dyer P.S."/>
            <person name="Grigoriev I.V."/>
        </authorList>
    </citation>
    <scope>NUCLEOTIDE SEQUENCE [LARGE SCALE GENOMIC DNA]</scope>
    <source>
        <strain evidence="2">CBS 101740 / IMI 381727 / IBT 21946</strain>
    </source>
</reference>
<accession>A0A1L9UF52</accession>
<organism evidence="1 2">
    <name type="scientific">Aspergillus brasiliensis (strain CBS 101740 / IMI 381727 / IBT 21946)</name>
    <dbReference type="NCBI Taxonomy" id="767769"/>
    <lineage>
        <taxon>Eukaryota</taxon>
        <taxon>Fungi</taxon>
        <taxon>Dikarya</taxon>
        <taxon>Ascomycota</taxon>
        <taxon>Pezizomycotina</taxon>
        <taxon>Eurotiomycetes</taxon>
        <taxon>Eurotiomycetidae</taxon>
        <taxon>Eurotiales</taxon>
        <taxon>Aspergillaceae</taxon>
        <taxon>Aspergillus</taxon>
        <taxon>Aspergillus subgen. Circumdati</taxon>
    </lineage>
</organism>
<protein>
    <submittedName>
        <fullName evidence="1">Uncharacterized protein</fullName>
    </submittedName>
</protein>
<dbReference type="RefSeq" id="XP_067477519.1">
    <property type="nucleotide sequence ID" value="XM_067622873.1"/>
</dbReference>
<dbReference type="AlphaFoldDB" id="A0A1L9UF52"/>
<keyword evidence="2" id="KW-1185">Reference proteome</keyword>
<dbReference type="OrthoDB" id="2896980at2759"/>